<sequence>MDLLHTLLDTCTTLTRKVGNLEKDKIAQTLEIIKLKQRVKKLERRNKGRMIVEMNVDADVVLEEDKDVADDIVKDVQDANVKAKEPIPLKKQAQIEQDEAFARELETEAQARKNMMIYLKNVAGFKMDYFKGMSYDDIRHIFEAKFNSNMAFLQKTKEQIDEEENRALKRLNKTPTKKAAKRKKLDEEVEELKRHLQIVPNEEDDVYAEATHLALKVLVVDYAIYNENNKPYYKIKRADGTHQLYLSFLSLLRNFDREDLEALWRLVKERFTTTKPKNFSDDFLLITLGAMFEKPDIHAQI</sequence>
<organism evidence="1">
    <name type="scientific">Tanacetum cinerariifolium</name>
    <name type="common">Dalmatian daisy</name>
    <name type="synonym">Chrysanthemum cinerariifolium</name>
    <dbReference type="NCBI Taxonomy" id="118510"/>
    <lineage>
        <taxon>Eukaryota</taxon>
        <taxon>Viridiplantae</taxon>
        <taxon>Streptophyta</taxon>
        <taxon>Embryophyta</taxon>
        <taxon>Tracheophyta</taxon>
        <taxon>Spermatophyta</taxon>
        <taxon>Magnoliopsida</taxon>
        <taxon>eudicotyledons</taxon>
        <taxon>Gunneridae</taxon>
        <taxon>Pentapetalae</taxon>
        <taxon>asterids</taxon>
        <taxon>campanulids</taxon>
        <taxon>Asterales</taxon>
        <taxon>Asteraceae</taxon>
        <taxon>Asteroideae</taxon>
        <taxon>Anthemideae</taxon>
        <taxon>Anthemidinae</taxon>
        <taxon>Tanacetum</taxon>
    </lineage>
</organism>
<reference evidence="1" key="1">
    <citation type="journal article" date="2019" name="Sci. Rep.">
        <title>Draft genome of Tanacetum cinerariifolium, the natural source of mosquito coil.</title>
        <authorList>
            <person name="Yamashiro T."/>
            <person name="Shiraishi A."/>
            <person name="Satake H."/>
            <person name="Nakayama K."/>
        </authorList>
    </citation>
    <scope>NUCLEOTIDE SEQUENCE</scope>
</reference>
<name>A0A699JWD5_TANCI</name>
<gene>
    <name evidence="1" type="ORF">Tci_630338</name>
</gene>
<protein>
    <submittedName>
        <fullName evidence="1">Uncharacterized protein</fullName>
    </submittedName>
</protein>
<comment type="caution">
    <text evidence="1">The sequence shown here is derived from an EMBL/GenBank/DDBJ whole genome shotgun (WGS) entry which is preliminary data.</text>
</comment>
<dbReference type="EMBL" id="BKCJ010449796">
    <property type="protein sequence ID" value="GFA58366.1"/>
    <property type="molecule type" value="Genomic_DNA"/>
</dbReference>
<dbReference type="AlphaFoldDB" id="A0A699JWD5"/>
<accession>A0A699JWD5</accession>
<proteinExistence type="predicted"/>
<evidence type="ECO:0000313" key="1">
    <source>
        <dbReference type="EMBL" id="GFA58366.1"/>
    </source>
</evidence>